<dbReference type="InterPro" id="IPR036767">
    <property type="entry name" value="ApaG_sf"/>
</dbReference>
<proteinExistence type="inferred from homology"/>
<dbReference type="RefSeq" id="WP_027314188.1">
    <property type="nucleotide sequence ID" value="NZ_JAUESS010000004.1"/>
</dbReference>
<accession>A0ABV5ZGG5</accession>
<dbReference type="EMBL" id="JBHLZN010000004">
    <property type="protein sequence ID" value="MFB9887219.1"/>
    <property type="molecule type" value="Genomic_DNA"/>
</dbReference>
<gene>
    <name evidence="2 4" type="primary">apaG</name>
    <name evidence="4" type="ORF">ACFFLH_12435</name>
</gene>
<evidence type="ECO:0000313" key="4">
    <source>
        <dbReference type="EMBL" id="MFB9887219.1"/>
    </source>
</evidence>
<name>A0ABV5ZGG5_9GAMM</name>
<dbReference type="PROSITE" id="PS51087">
    <property type="entry name" value="APAG"/>
    <property type="match status" value="1"/>
</dbReference>
<organism evidence="4 5">
    <name type="scientific">Balneatrix alpica</name>
    <dbReference type="NCBI Taxonomy" id="75684"/>
    <lineage>
        <taxon>Bacteria</taxon>
        <taxon>Pseudomonadati</taxon>
        <taxon>Pseudomonadota</taxon>
        <taxon>Gammaproteobacteria</taxon>
        <taxon>Oceanospirillales</taxon>
        <taxon>Balneatrichaceae</taxon>
        <taxon>Balneatrix</taxon>
    </lineage>
</organism>
<dbReference type="PANTHER" id="PTHR14289:SF16">
    <property type="entry name" value="POLYMERASE DELTA-INTERACTING PROTEIN 2"/>
    <property type="match status" value="1"/>
</dbReference>
<dbReference type="Pfam" id="PF04379">
    <property type="entry name" value="DUF525"/>
    <property type="match status" value="1"/>
</dbReference>
<dbReference type="InterPro" id="IPR023065">
    <property type="entry name" value="Uncharacterised_ApaG"/>
</dbReference>
<comment type="caution">
    <text evidence="4">The sequence shown here is derived from an EMBL/GenBank/DDBJ whole genome shotgun (WGS) entry which is preliminary data.</text>
</comment>
<dbReference type="PANTHER" id="PTHR14289">
    <property type="entry name" value="F-BOX ONLY PROTEIN 3"/>
    <property type="match status" value="1"/>
</dbReference>
<dbReference type="InterPro" id="IPR007474">
    <property type="entry name" value="ApaG_domain"/>
</dbReference>
<keyword evidence="5" id="KW-1185">Reference proteome</keyword>
<sequence>MSDYAIAVEVRTRYMEDQSVPEENRYVFTYTINIRNTGQLSAQLLSRYWLITDGNEEVQEVQGMGVVGEQPLIAPGESYEYTSGCVLATAVGSMRGHYLFQAEDGHEFQAEIPAFTLARPHALH</sequence>
<dbReference type="HAMAP" id="MF_00791">
    <property type="entry name" value="ApaG"/>
    <property type="match status" value="1"/>
</dbReference>
<dbReference type="Gene3D" id="2.60.40.1470">
    <property type="entry name" value="ApaG domain"/>
    <property type="match status" value="1"/>
</dbReference>
<evidence type="ECO:0000256" key="1">
    <source>
        <dbReference type="ARBA" id="ARBA00017693"/>
    </source>
</evidence>
<dbReference type="Proteomes" id="UP001589628">
    <property type="component" value="Unassembled WGS sequence"/>
</dbReference>
<protein>
    <recommendedName>
        <fullName evidence="1 2">Protein ApaG</fullName>
    </recommendedName>
</protein>
<evidence type="ECO:0000259" key="3">
    <source>
        <dbReference type="PROSITE" id="PS51087"/>
    </source>
</evidence>
<evidence type="ECO:0000256" key="2">
    <source>
        <dbReference type="HAMAP-Rule" id="MF_00791"/>
    </source>
</evidence>
<dbReference type="SUPFAM" id="SSF110069">
    <property type="entry name" value="ApaG-like"/>
    <property type="match status" value="1"/>
</dbReference>
<reference evidence="4 5" key="1">
    <citation type="submission" date="2024-09" db="EMBL/GenBank/DDBJ databases">
        <authorList>
            <person name="Sun Q."/>
            <person name="Mori K."/>
        </authorList>
    </citation>
    <scope>NUCLEOTIDE SEQUENCE [LARGE SCALE GENOMIC DNA]</scope>
    <source>
        <strain evidence="4 5">ATCC 51285</strain>
    </source>
</reference>
<evidence type="ECO:0000313" key="5">
    <source>
        <dbReference type="Proteomes" id="UP001589628"/>
    </source>
</evidence>
<dbReference type="NCBIfam" id="NF003967">
    <property type="entry name" value="PRK05461.1"/>
    <property type="match status" value="1"/>
</dbReference>
<feature type="domain" description="ApaG" evidence="3">
    <location>
        <begin position="1"/>
        <end position="124"/>
    </location>
</feature>